<dbReference type="SUPFAM" id="SSF53335">
    <property type="entry name" value="S-adenosyl-L-methionine-dependent methyltransferases"/>
    <property type="match status" value="1"/>
</dbReference>
<keyword evidence="6" id="KW-1185">Reference proteome</keyword>
<dbReference type="InterPro" id="IPR029063">
    <property type="entry name" value="SAM-dependent_MTases_sf"/>
</dbReference>
<dbReference type="GO" id="GO:0008168">
    <property type="term" value="F:methyltransferase activity"/>
    <property type="evidence" value="ECO:0007669"/>
    <property type="project" value="UniProtKB-KW"/>
</dbReference>
<dbReference type="Pfam" id="PF05724">
    <property type="entry name" value="TPMT"/>
    <property type="match status" value="1"/>
</dbReference>
<keyword evidence="2 5" id="KW-0489">Methyltransferase</keyword>
<name>A0ABY7S1X3_9FLAO</name>
<organism evidence="5 6">
    <name type="scientific">Psychroserpens ponticola</name>
    <dbReference type="NCBI Taxonomy" id="2932268"/>
    <lineage>
        <taxon>Bacteria</taxon>
        <taxon>Pseudomonadati</taxon>
        <taxon>Bacteroidota</taxon>
        <taxon>Flavobacteriia</taxon>
        <taxon>Flavobacteriales</taxon>
        <taxon>Flavobacteriaceae</taxon>
        <taxon>Psychroserpens</taxon>
    </lineage>
</organism>
<proteinExistence type="predicted"/>
<protein>
    <submittedName>
        <fullName evidence="5">TPMT family class I SAM-dependent methyltransferase</fullName>
    </submittedName>
</protein>
<reference evidence="5 6" key="1">
    <citation type="submission" date="2023-01" db="EMBL/GenBank/DDBJ databases">
        <title>Psychroserpens ponticola sp. nov., isolated from seawater.</title>
        <authorList>
            <person name="Kristyanto S."/>
            <person name="Jung J."/>
            <person name="Kim J.M."/>
            <person name="Jeon C.O."/>
        </authorList>
    </citation>
    <scope>NUCLEOTIDE SEQUENCE [LARGE SCALE GENOMIC DNA]</scope>
    <source>
        <strain evidence="5 6">MSW6</strain>
    </source>
</reference>
<dbReference type="GO" id="GO:0032259">
    <property type="term" value="P:methylation"/>
    <property type="evidence" value="ECO:0007669"/>
    <property type="project" value="UniProtKB-KW"/>
</dbReference>
<evidence type="ECO:0000256" key="4">
    <source>
        <dbReference type="ARBA" id="ARBA00022691"/>
    </source>
</evidence>
<evidence type="ECO:0000256" key="1">
    <source>
        <dbReference type="ARBA" id="ARBA00022553"/>
    </source>
</evidence>
<dbReference type="CDD" id="cd02440">
    <property type="entry name" value="AdoMet_MTases"/>
    <property type="match status" value="1"/>
</dbReference>
<keyword evidence="1" id="KW-0597">Phosphoprotein</keyword>
<dbReference type="PANTHER" id="PTHR32183">
    <property type="match status" value="1"/>
</dbReference>
<keyword evidence="4" id="KW-0949">S-adenosyl-L-methionine</keyword>
<evidence type="ECO:0000313" key="6">
    <source>
        <dbReference type="Proteomes" id="UP001202717"/>
    </source>
</evidence>
<gene>
    <name evidence="5" type="ORF">MUN68_007740</name>
</gene>
<dbReference type="EMBL" id="CP116221">
    <property type="protein sequence ID" value="WCO03386.1"/>
    <property type="molecule type" value="Genomic_DNA"/>
</dbReference>
<evidence type="ECO:0000313" key="5">
    <source>
        <dbReference type="EMBL" id="WCO03386.1"/>
    </source>
</evidence>
<dbReference type="PANTHER" id="PTHR32183:SF11">
    <property type="entry name" value="THIOL METHYLTRANSFERASE 2-RELATED"/>
    <property type="match status" value="1"/>
</dbReference>
<dbReference type="RefSeq" id="WP_249994729.1">
    <property type="nucleotide sequence ID" value="NZ_CP116221.1"/>
</dbReference>
<dbReference type="InterPro" id="IPR008854">
    <property type="entry name" value="TPMT"/>
</dbReference>
<evidence type="ECO:0000256" key="3">
    <source>
        <dbReference type="ARBA" id="ARBA00022679"/>
    </source>
</evidence>
<keyword evidence="3" id="KW-0808">Transferase</keyword>
<accession>A0ABY7S1X3</accession>
<dbReference type="Gene3D" id="3.40.50.150">
    <property type="entry name" value="Vaccinia Virus protein VP39"/>
    <property type="match status" value="1"/>
</dbReference>
<dbReference type="Proteomes" id="UP001202717">
    <property type="component" value="Chromosome"/>
</dbReference>
<sequence length="198" mass="23086">MKIFNESYWDNRYKSQDIGWDLGEISKPLKAYIDQLNNKSIKILIPGGGNSYEAEYIFKKGFENVFVVDLSKTALDNVLNRVPEFPKHQLIQGNFFDLEQTFDLIIEQTFFCALHPSLRFKYVAKMNNILSDKGKLVGLLFNMPLCNDHPPFGGSKQEYLEYFVSCFNIRLMDKAFNSHRSRANKELFFILEKKTNDN</sequence>
<dbReference type="PROSITE" id="PS51585">
    <property type="entry name" value="SAM_MT_TPMT"/>
    <property type="match status" value="1"/>
</dbReference>
<evidence type="ECO:0000256" key="2">
    <source>
        <dbReference type="ARBA" id="ARBA00022603"/>
    </source>
</evidence>